<evidence type="ECO:0000256" key="1">
    <source>
        <dbReference type="ARBA" id="ARBA00004173"/>
    </source>
</evidence>
<keyword evidence="4" id="KW-0687">Ribonucleoprotein</keyword>
<evidence type="ECO:0000256" key="2">
    <source>
        <dbReference type="ARBA" id="ARBA00022980"/>
    </source>
</evidence>
<dbReference type="Pfam" id="PF05047">
    <property type="entry name" value="L51_S25_CI-B8"/>
    <property type="match status" value="1"/>
</dbReference>
<evidence type="ECO:0000256" key="4">
    <source>
        <dbReference type="ARBA" id="ARBA00023274"/>
    </source>
</evidence>
<gene>
    <name evidence="6" type="ORF">SAPINGB_P004372</name>
</gene>
<dbReference type="InterPro" id="IPR036249">
    <property type="entry name" value="Thioredoxin-like_sf"/>
</dbReference>
<evidence type="ECO:0000313" key="6">
    <source>
        <dbReference type="EMBL" id="VVT55006.1"/>
    </source>
</evidence>
<dbReference type="GO" id="GO:0003735">
    <property type="term" value="F:structural constituent of ribosome"/>
    <property type="evidence" value="ECO:0007669"/>
    <property type="project" value="InterPro"/>
</dbReference>
<protein>
    <recommendedName>
        <fullName evidence="5">Ribosomal protein/NADH dehydrogenase domain-containing protein</fullName>
    </recommendedName>
</protein>
<dbReference type="InterPro" id="IPR007741">
    <property type="entry name" value="Ribosomal_mL43/mS25/NADH_DH"/>
</dbReference>
<dbReference type="GeneID" id="43583187"/>
<dbReference type="PANTHER" id="PTHR13274">
    <property type="entry name" value="MITOCHONDRIAL RIBOSOMAL PROTEIN S25"/>
    <property type="match status" value="1"/>
</dbReference>
<reference evidence="6 7" key="1">
    <citation type="submission" date="2019-09" db="EMBL/GenBank/DDBJ databases">
        <authorList>
            <person name="Brejova B."/>
        </authorList>
    </citation>
    <scope>NUCLEOTIDE SEQUENCE [LARGE SCALE GENOMIC DNA]</scope>
</reference>
<dbReference type="OrthoDB" id="1696305at2759"/>
<proteinExistence type="predicted"/>
<keyword evidence="3" id="KW-0496">Mitochondrion</keyword>
<dbReference type="PANTHER" id="PTHR13274:SF2">
    <property type="entry name" value="SMALL RIBOSOMAL SUBUNIT PROTEIN MS25"/>
    <property type="match status" value="1"/>
</dbReference>
<keyword evidence="2" id="KW-0689">Ribosomal protein</keyword>
<keyword evidence="7" id="KW-1185">Reference proteome</keyword>
<accession>A0A5E8BU57</accession>
<comment type="subcellular location">
    <subcellularLocation>
        <location evidence="1">Mitochondrion</location>
    </subcellularLocation>
</comment>
<dbReference type="GO" id="GO:0005739">
    <property type="term" value="C:mitochondrion"/>
    <property type="evidence" value="ECO:0007669"/>
    <property type="project" value="UniProtKB-SubCell"/>
</dbReference>
<dbReference type="Gene3D" id="3.40.30.10">
    <property type="entry name" value="Glutaredoxin"/>
    <property type="match status" value="1"/>
</dbReference>
<dbReference type="GO" id="GO:0005840">
    <property type="term" value="C:ribosome"/>
    <property type="evidence" value="ECO:0007669"/>
    <property type="project" value="UniProtKB-KW"/>
</dbReference>
<dbReference type="InterPro" id="IPR040049">
    <property type="entry name" value="Ribosomal_mS25/mL61"/>
</dbReference>
<dbReference type="SUPFAM" id="SSF52833">
    <property type="entry name" value="Thioredoxin-like"/>
    <property type="match status" value="1"/>
</dbReference>
<dbReference type="AlphaFoldDB" id="A0A5E8BU57"/>
<dbReference type="EMBL" id="CABVLU010000003">
    <property type="protein sequence ID" value="VVT55006.1"/>
    <property type="molecule type" value="Genomic_DNA"/>
</dbReference>
<sequence length="147" mass="16421">MFKALPKSRVPRQIALLNRISSGPAAVNLPTKVSSIALSFKFQNSNGHMGARRFWQLYLPQVQFNNPQVPISINRFWANNREEHANIPATLTITFADGSSKAIPVQHKHSDEILKEFIEAAGATPIPIEQQVIIKKSDESDKYTAAR</sequence>
<dbReference type="GO" id="GO:1990904">
    <property type="term" value="C:ribonucleoprotein complex"/>
    <property type="evidence" value="ECO:0007669"/>
    <property type="project" value="UniProtKB-KW"/>
</dbReference>
<dbReference type="RefSeq" id="XP_031854978.1">
    <property type="nucleotide sequence ID" value="XM_031999087.1"/>
</dbReference>
<evidence type="ECO:0000313" key="7">
    <source>
        <dbReference type="Proteomes" id="UP000398389"/>
    </source>
</evidence>
<name>A0A5E8BU57_9ASCO</name>
<evidence type="ECO:0000259" key="5">
    <source>
        <dbReference type="SMART" id="SM00916"/>
    </source>
</evidence>
<dbReference type="SMART" id="SM00916">
    <property type="entry name" value="L51_S25_CI-B8"/>
    <property type="match status" value="1"/>
</dbReference>
<dbReference type="Proteomes" id="UP000398389">
    <property type="component" value="Unassembled WGS sequence"/>
</dbReference>
<evidence type="ECO:0000256" key="3">
    <source>
        <dbReference type="ARBA" id="ARBA00023128"/>
    </source>
</evidence>
<organism evidence="6 7">
    <name type="scientific">Magnusiomyces paraingens</name>
    <dbReference type="NCBI Taxonomy" id="2606893"/>
    <lineage>
        <taxon>Eukaryota</taxon>
        <taxon>Fungi</taxon>
        <taxon>Dikarya</taxon>
        <taxon>Ascomycota</taxon>
        <taxon>Saccharomycotina</taxon>
        <taxon>Dipodascomycetes</taxon>
        <taxon>Dipodascales</taxon>
        <taxon>Dipodascaceae</taxon>
        <taxon>Magnusiomyces</taxon>
    </lineage>
</organism>
<feature type="domain" description="Ribosomal protein/NADH dehydrogenase" evidence="5">
    <location>
        <begin position="43"/>
        <end position="124"/>
    </location>
</feature>